<comment type="caution">
    <text evidence="3">The sequence shown here is derived from an EMBL/GenBank/DDBJ whole genome shotgun (WGS) entry which is preliminary data.</text>
</comment>
<dbReference type="InterPro" id="IPR050659">
    <property type="entry name" value="Peptidase_M24B"/>
</dbReference>
<keyword evidence="3" id="KW-0378">Hydrolase</keyword>
<protein>
    <submittedName>
        <fullName evidence="3">Putative peptidase</fullName>
        <ecNumber evidence="3">3.4.-.-</ecNumber>
    </submittedName>
</protein>
<dbReference type="PANTHER" id="PTHR46112:SF2">
    <property type="entry name" value="XAA-PRO AMINOPEPTIDASE P-RELATED"/>
    <property type="match status" value="1"/>
</dbReference>
<dbReference type="InterPro" id="IPR029149">
    <property type="entry name" value="Creatin/AminoP/Spt16_N"/>
</dbReference>
<dbReference type="Gene3D" id="3.40.350.10">
    <property type="entry name" value="Creatinase/prolidase N-terminal domain"/>
    <property type="match status" value="1"/>
</dbReference>
<dbReference type="Pfam" id="PF00557">
    <property type="entry name" value="Peptidase_M24"/>
    <property type="match status" value="1"/>
</dbReference>
<dbReference type="InterPro" id="IPR000994">
    <property type="entry name" value="Pept_M24"/>
</dbReference>
<dbReference type="EC" id="3.4.-.-" evidence="3"/>
<evidence type="ECO:0000313" key="3">
    <source>
        <dbReference type="EMBL" id="TLC98432.1"/>
    </source>
</evidence>
<evidence type="ECO:0000259" key="1">
    <source>
        <dbReference type="Pfam" id="PF00557"/>
    </source>
</evidence>
<dbReference type="CDD" id="cd01066">
    <property type="entry name" value="APP_MetAP"/>
    <property type="match status" value="1"/>
</dbReference>
<evidence type="ECO:0000313" key="4">
    <source>
        <dbReference type="Proteomes" id="UP000306509"/>
    </source>
</evidence>
<feature type="domain" description="Creatinase N-terminal" evidence="2">
    <location>
        <begin position="17"/>
        <end position="165"/>
    </location>
</feature>
<dbReference type="Proteomes" id="UP000306509">
    <property type="component" value="Unassembled WGS sequence"/>
</dbReference>
<dbReference type="SUPFAM" id="SSF53092">
    <property type="entry name" value="Creatinase/prolidase N-terminal domain"/>
    <property type="match status" value="1"/>
</dbReference>
<dbReference type="PANTHER" id="PTHR46112">
    <property type="entry name" value="AMINOPEPTIDASE"/>
    <property type="match status" value="1"/>
</dbReference>
<dbReference type="Gene3D" id="3.90.230.10">
    <property type="entry name" value="Creatinase/methionine aminopeptidase superfamily"/>
    <property type="match status" value="1"/>
</dbReference>
<organism evidence="3 4">
    <name type="scientific">Robinsoniella peoriensis</name>
    <dbReference type="NCBI Taxonomy" id="180332"/>
    <lineage>
        <taxon>Bacteria</taxon>
        <taxon>Bacillati</taxon>
        <taxon>Bacillota</taxon>
        <taxon>Clostridia</taxon>
        <taxon>Lachnospirales</taxon>
        <taxon>Lachnospiraceae</taxon>
        <taxon>Robinsoniella</taxon>
    </lineage>
</organism>
<feature type="domain" description="Peptidase M24" evidence="1">
    <location>
        <begin position="174"/>
        <end position="376"/>
    </location>
</feature>
<sequence>MATKERITIPHEEYAQRLKKIQKAMKQDNLDIIIMHACECESANIRYISNVWTVFDFIGGIVPKEGEAILLTGGPESYDLVKQNSHIKDVRVHPKYVETSAPEWDKPTNVYGYTKIFKELSQNFMIKKIGIANSNIIPNIIVNEIREAAPDAEIVNADDLIMKVRWMKSKQEIEMLREAYRITDQAVRDTLKMIKEGVREWEIEAEWRASAYKMGAEGVGYPIWVTSGPTTFQSLCRSSERIILGNEMIQLTLGAKFGGYCGNLCRPVVVGHLPERHMNMIKVAAECLSETIKTMGPGVAFSTVYDVFQKHLEKEGFKGLSLYGPAHGTGMQECEGPWVDNRSGMVLMPGMVFNIDIWIADHEYGVRFEDGIVITDVGVERLTTIAPEPFYI</sequence>
<proteinExistence type="predicted"/>
<dbReference type="RefSeq" id="WP_161597438.1">
    <property type="nucleotide sequence ID" value="NZ_QGQD01000096.1"/>
</dbReference>
<dbReference type="GO" id="GO:0016787">
    <property type="term" value="F:hydrolase activity"/>
    <property type="evidence" value="ECO:0007669"/>
    <property type="project" value="UniProtKB-KW"/>
</dbReference>
<keyword evidence="4" id="KW-1185">Reference proteome</keyword>
<accession>A0A4U8Q3B0</accession>
<gene>
    <name evidence="3" type="ORF">DSM106044_04770</name>
</gene>
<dbReference type="InterPro" id="IPR000587">
    <property type="entry name" value="Creatinase_N"/>
</dbReference>
<dbReference type="Pfam" id="PF01321">
    <property type="entry name" value="Creatinase_N"/>
    <property type="match status" value="1"/>
</dbReference>
<dbReference type="InterPro" id="IPR036005">
    <property type="entry name" value="Creatinase/aminopeptidase-like"/>
</dbReference>
<evidence type="ECO:0000259" key="2">
    <source>
        <dbReference type="Pfam" id="PF01321"/>
    </source>
</evidence>
<dbReference type="AlphaFoldDB" id="A0A4U8Q3B0"/>
<name>A0A4U8Q3B0_9FIRM</name>
<dbReference type="EMBL" id="QGQD01000096">
    <property type="protein sequence ID" value="TLC98432.1"/>
    <property type="molecule type" value="Genomic_DNA"/>
</dbReference>
<reference evidence="3 4" key="1">
    <citation type="journal article" date="2019" name="Anaerobe">
        <title>Detection of Robinsoniella peoriensis in multiple bone samples of a trauma patient.</title>
        <authorList>
            <person name="Schrottner P."/>
            <person name="Hartwich K."/>
            <person name="Bunk B."/>
            <person name="Schober I."/>
            <person name="Helbig S."/>
            <person name="Rudolph W.W."/>
            <person name="Gunzer F."/>
        </authorList>
    </citation>
    <scope>NUCLEOTIDE SEQUENCE [LARGE SCALE GENOMIC DNA]</scope>
    <source>
        <strain evidence="3 4">DSM 106044</strain>
    </source>
</reference>
<dbReference type="SUPFAM" id="SSF55920">
    <property type="entry name" value="Creatinase/aminopeptidase"/>
    <property type="match status" value="1"/>
</dbReference>